<proteinExistence type="predicted"/>
<sequence>MSEIDEEEEKEICSYDELAFNKSLHTTRVNGWNEKDMIQLPTNGMAEELNRVVVMMDIISFITQFTRNSPLASTTSRRWDERHQKQLCLTYDGPVAIILVNSMWPLWKGNEPQELDVSLSHLRSILPAKIPRDGCITAANANNIYFQGKSQEMDVSLPPMRTIYTSIKNPKRWMYHCRQCDQYFHPNSQEMDVSLSPMRFILPSKIPRGGCIIAANAIYASIQDTLERQVYKHQVGDECLNSALSPINFSP</sequence>
<gene>
    <name evidence="1" type="ORF">AAHA92_19609</name>
</gene>
<name>A0ABD1H978_SALDI</name>
<dbReference type="AlphaFoldDB" id="A0ABD1H978"/>
<reference evidence="1 2" key="1">
    <citation type="submission" date="2024-06" db="EMBL/GenBank/DDBJ databases">
        <title>A chromosome level genome sequence of Diviner's sage (Salvia divinorum).</title>
        <authorList>
            <person name="Ford S.A."/>
            <person name="Ro D.-K."/>
            <person name="Ness R.W."/>
            <person name="Phillips M.A."/>
        </authorList>
    </citation>
    <scope>NUCLEOTIDE SEQUENCE [LARGE SCALE GENOMIC DNA]</scope>
    <source>
        <strain evidence="1">SAF-2024a</strain>
        <tissue evidence="1">Leaf</tissue>
    </source>
</reference>
<keyword evidence="2" id="KW-1185">Reference proteome</keyword>
<evidence type="ECO:0000313" key="1">
    <source>
        <dbReference type="EMBL" id="KAL1551813.1"/>
    </source>
</evidence>
<dbReference type="EMBL" id="JBEAFC010000007">
    <property type="protein sequence ID" value="KAL1551813.1"/>
    <property type="molecule type" value="Genomic_DNA"/>
</dbReference>
<protein>
    <submittedName>
        <fullName evidence="1">Uncharacterized protein</fullName>
    </submittedName>
</protein>
<organism evidence="1 2">
    <name type="scientific">Salvia divinorum</name>
    <name type="common">Maria pastora</name>
    <name type="synonym">Diviner's sage</name>
    <dbReference type="NCBI Taxonomy" id="28513"/>
    <lineage>
        <taxon>Eukaryota</taxon>
        <taxon>Viridiplantae</taxon>
        <taxon>Streptophyta</taxon>
        <taxon>Embryophyta</taxon>
        <taxon>Tracheophyta</taxon>
        <taxon>Spermatophyta</taxon>
        <taxon>Magnoliopsida</taxon>
        <taxon>eudicotyledons</taxon>
        <taxon>Gunneridae</taxon>
        <taxon>Pentapetalae</taxon>
        <taxon>asterids</taxon>
        <taxon>lamiids</taxon>
        <taxon>Lamiales</taxon>
        <taxon>Lamiaceae</taxon>
        <taxon>Nepetoideae</taxon>
        <taxon>Mentheae</taxon>
        <taxon>Salviinae</taxon>
        <taxon>Salvia</taxon>
        <taxon>Salvia subgen. Calosphace</taxon>
    </lineage>
</organism>
<accession>A0ABD1H978</accession>
<comment type="caution">
    <text evidence="1">The sequence shown here is derived from an EMBL/GenBank/DDBJ whole genome shotgun (WGS) entry which is preliminary data.</text>
</comment>
<evidence type="ECO:0000313" key="2">
    <source>
        <dbReference type="Proteomes" id="UP001567538"/>
    </source>
</evidence>
<dbReference type="Proteomes" id="UP001567538">
    <property type="component" value="Unassembled WGS sequence"/>
</dbReference>